<gene>
    <name evidence="1" type="ORF">SDC9_137828</name>
</gene>
<organism evidence="1">
    <name type="scientific">bioreactor metagenome</name>
    <dbReference type="NCBI Taxonomy" id="1076179"/>
    <lineage>
        <taxon>unclassified sequences</taxon>
        <taxon>metagenomes</taxon>
        <taxon>ecological metagenomes</taxon>
    </lineage>
</organism>
<protein>
    <submittedName>
        <fullName evidence="1">Uncharacterized protein</fullName>
    </submittedName>
</protein>
<name>A0A645DN39_9ZZZZ</name>
<reference evidence="1" key="1">
    <citation type="submission" date="2019-08" db="EMBL/GenBank/DDBJ databases">
        <authorList>
            <person name="Kucharzyk K."/>
            <person name="Murdoch R.W."/>
            <person name="Higgins S."/>
            <person name="Loffler F."/>
        </authorList>
    </citation>
    <scope>NUCLEOTIDE SEQUENCE</scope>
</reference>
<sequence length="105" mass="11700">MVWLGSRLSSCIGRQFFPVCFTIFPFTIALRFCDFFFVRACFFNHEIGTTKIAVLIEIILQKADFLILSNLTVVVSVKTLQTQLIIAPIPNDIIVLTQNGGISSG</sequence>
<accession>A0A645DN39</accession>
<dbReference type="EMBL" id="VSSQ01037892">
    <property type="protein sequence ID" value="MPM90706.1"/>
    <property type="molecule type" value="Genomic_DNA"/>
</dbReference>
<evidence type="ECO:0000313" key="1">
    <source>
        <dbReference type="EMBL" id="MPM90706.1"/>
    </source>
</evidence>
<dbReference type="AlphaFoldDB" id="A0A645DN39"/>
<comment type="caution">
    <text evidence="1">The sequence shown here is derived from an EMBL/GenBank/DDBJ whole genome shotgun (WGS) entry which is preliminary data.</text>
</comment>
<proteinExistence type="predicted"/>